<protein>
    <recommendedName>
        <fullName evidence="2">MacB-like periplasmic core domain-containing protein</fullName>
    </recommendedName>
</protein>
<dbReference type="InterPro" id="IPR025857">
    <property type="entry name" value="MacB_PCD"/>
</dbReference>
<sequence>MWQVTMRGSRAQLGRFFLTALAVMLGIAFLSGTLAFRDVLGETFDNLTEGTITDNLTVRGEELNTSDATQVGNAPSDITVADEIHDIEGVSGAYPSFAGNAIVFDAEGQPANFAQAPALAFGWMEAIDTGTVTDCRGHASQNEIALEESTSERFNLWVGDETVLLINGNPMDVEVVGIVS</sequence>
<dbReference type="Pfam" id="PF12704">
    <property type="entry name" value="MacB_PCD"/>
    <property type="match status" value="1"/>
</dbReference>
<dbReference type="Proteomes" id="UP000280344">
    <property type="component" value="Chromosome"/>
</dbReference>
<reference evidence="3 4" key="1">
    <citation type="submission" date="2018-12" db="EMBL/GenBank/DDBJ databases">
        <title>Complete genome sequence of Flaviflexus sp. H23T48.</title>
        <authorList>
            <person name="Bae J.-W."/>
            <person name="Lee J.-Y."/>
        </authorList>
    </citation>
    <scope>NUCLEOTIDE SEQUENCE [LARGE SCALE GENOMIC DNA]</scope>
    <source>
        <strain evidence="3 4">H23T48</strain>
    </source>
</reference>
<dbReference type="OrthoDB" id="9780560at2"/>
<dbReference type="AlphaFoldDB" id="A0A3Q9G7J6"/>
<comment type="similarity">
    <text evidence="1">Belongs to the ABC-4 integral membrane protein family.</text>
</comment>
<evidence type="ECO:0000313" key="3">
    <source>
        <dbReference type="EMBL" id="AZQ77061.1"/>
    </source>
</evidence>
<evidence type="ECO:0000259" key="2">
    <source>
        <dbReference type="Pfam" id="PF12704"/>
    </source>
</evidence>
<gene>
    <name evidence="3" type="ORF">EJ997_06665</name>
</gene>
<dbReference type="RefSeq" id="WP_126703866.1">
    <property type="nucleotide sequence ID" value="NZ_CP034593.1"/>
</dbReference>
<name>A0A3Q9G7J6_9ACTO</name>
<proteinExistence type="inferred from homology"/>
<accession>A0A3Q9G7J6</accession>
<evidence type="ECO:0000313" key="4">
    <source>
        <dbReference type="Proteomes" id="UP000280344"/>
    </source>
</evidence>
<organism evidence="3 4">
    <name type="scientific">Flaviflexus ciconiae</name>
    <dbReference type="NCBI Taxonomy" id="2496867"/>
    <lineage>
        <taxon>Bacteria</taxon>
        <taxon>Bacillati</taxon>
        <taxon>Actinomycetota</taxon>
        <taxon>Actinomycetes</taxon>
        <taxon>Actinomycetales</taxon>
        <taxon>Actinomycetaceae</taxon>
        <taxon>Flaviflexus</taxon>
    </lineage>
</organism>
<dbReference type="KEGG" id="flh:EJ997_06665"/>
<evidence type="ECO:0000256" key="1">
    <source>
        <dbReference type="ARBA" id="ARBA00038076"/>
    </source>
</evidence>
<feature type="domain" description="MacB-like periplasmic core" evidence="2">
    <location>
        <begin position="17"/>
        <end position="179"/>
    </location>
</feature>
<dbReference type="EMBL" id="CP034593">
    <property type="protein sequence ID" value="AZQ77061.1"/>
    <property type="molecule type" value="Genomic_DNA"/>
</dbReference>
<keyword evidence="4" id="KW-1185">Reference proteome</keyword>